<dbReference type="RefSeq" id="WP_003323122.1">
    <property type="nucleotide sequence ID" value="NZ_ALPT02000026.1"/>
</dbReference>
<keyword evidence="1" id="KW-0812">Transmembrane</keyword>
<dbReference type="EMBL" id="ALPT02000026">
    <property type="protein sequence ID" value="KGA97592.1"/>
    <property type="molecule type" value="Genomic_DNA"/>
</dbReference>
<feature type="transmembrane region" description="Helical" evidence="1">
    <location>
        <begin position="38"/>
        <end position="55"/>
    </location>
</feature>
<evidence type="ECO:0000256" key="1">
    <source>
        <dbReference type="SAM" id="Phobius"/>
    </source>
</evidence>
<keyword evidence="1" id="KW-0472">Membrane</keyword>
<sequence length="65" mass="7450">MLKRLTTLGKILLITGFLLIMAGVFFNIENIQTSLTRPFIVGGAILILCSNLFRLRRRDQTEQNR</sequence>
<gene>
    <name evidence="3" type="ORF">AJ85_10915</name>
    <name evidence="2" type="ORF">BALCAV_0209605</name>
</gene>
<keyword evidence="4" id="KW-1185">Reference proteome</keyword>
<comment type="caution">
    <text evidence="2">The sequence shown here is derived from an EMBL/GenBank/DDBJ whole genome shotgun (WGS) entry which is preliminary data.</text>
</comment>
<proteinExistence type="predicted"/>
<feature type="transmembrane region" description="Helical" evidence="1">
    <location>
        <begin position="7"/>
        <end position="26"/>
    </location>
</feature>
<accession>A0A094YVP8</accession>
<organism evidence="2 4">
    <name type="scientific">Alkalihalobacillus alcalophilus ATCC 27647 = CGMCC 1.3604</name>
    <dbReference type="NCBI Taxonomy" id="1218173"/>
    <lineage>
        <taxon>Bacteria</taxon>
        <taxon>Bacillati</taxon>
        <taxon>Bacillota</taxon>
        <taxon>Bacilli</taxon>
        <taxon>Bacillales</taxon>
        <taxon>Bacillaceae</taxon>
        <taxon>Alkalihalobacillus</taxon>
    </lineage>
</organism>
<evidence type="ECO:0000313" key="4">
    <source>
        <dbReference type="Proteomes" id="UP000002754"/>
    </source>
</evidence>
<evidence type="ECO:0000313" key="5">
    <source>
        <dbReference type="Proteomes" id="UP000297014"/>
    </source>
</evidence>
<dbReference type="STRING" id="1218173.BALCAV_0209605"/>
<dbReference type="Proteomes" id="UP000297014">
    <property type="component" value="Unassembled WGS sequence"/>
</dbReference>
<evidence type="ECO:0000313" key="3">
    <source>
        <dbReference type="EMBL" id="THG90428.1"/>
    </source>
</evidence>
<dbReference type="Proteomes" id="UP000002754">
    <property type="component" value="Unassembled WGS sequence"/>
</dbReference>
<reference evidence="2 4" key="1">
    <citation type="journal article" date="2014" name="Genome Announc.">
        <title>Draft Genome Sequence of Bacillus alcalophilus AV1934, a Classic Alkaliphile Isolated from Human Feces in 1934.</title>
        <authorList>
            <person name="Attie O."/>
            <person name="Jayaprakash A."/>
            <person name="Shah H."/>
            <person name="Paulsen I.T."/>
            <person name="Morino M."/>
            <person name="Takahashi Y."/>
            <person name="Narumi I."/>
            <person name="Sachidanandam R."/>
            <person name="Satoh K."/>
            <person name="Ito M."/>
            <person name="Krulwich T.A."/>
        </authorList>
    </citation>
    <scope>NUCLEOTIDE SEQUENCE [LARGE SCALE GENOMIC DNA]</scope>
    <source>
        <strain evidence="2 4">AV1934</strain>
    </source>
</reference>
<name>A0A094YVP8_ALKAL</name>
<protein>
    <submittedName>
        <fullName evidence="2">Uncharacterized protein</fullName>
    </submittedName>
</protein>
<evidence type="ECO:0000313" key="2">
    <source>
        <dbReference type="EMBL" id="KGA97592.1"/>
    </source>
</evidence>
<dbReference type="AlphaFoldDB" id="A0A094YVP8"/>
<keyword evidence="1" id="KW-1133">Transmembrane helix</keyword>
<dbReference type="EMBL" id="JALP01000154">
    <property type="protein sequence ID" value="THG90428.1"/>
    <property type="molecule type" value="Genomic_DNA"/>
</dbReference>
<reference evidence="3 5" key="2">
    <citation type="submission" date="2014-01" db="EMBL/GenBank/DDBJ databases">
        <title>Draft genome sequencing of Bacillus alcalophilus CGMCC 1.3604.</title>
        <authorList>
            <person name="Yang J."/>
            <person name="Diao L."/>
            <person name="Yang S."/>
        </authorList>
    </citation>
    <scope>NUCLEOTIDE SEQUENCE [LARGE SCALE GENOMIC DNA]</scope>
    <source>
        <strain evidence="3 5">CGMCC 1.3604</strain>
    </source>
</reference>